<dbReference type="InterPro" id="IPR003594">
    <property type="entry name" value="HATPase_dom"/>
</dbReference>
<keyword evidence="7" id="KW-0472">Membrane</keyword>
<dbReference type="EMBL" id="FUYH01000019">
    <property type="protein sequence ID" value="SKA95810.1"/>
    <property type="molecule type" value="Genomic_DNA"/>
</dbReference>
<keyword evidence="6" id="KW-0902">Two-component regulatory system</keyword>
<dbReference type="GO" id="GO:0000155">
    <property type="term" value="F:phosphorelay sensor kinase activity"/>
    <property type="evidence" value="ECO:0007669"/>
    <property type="project" value="InterPro"/>
</dbReference>
<dbReference type="InterPro" id="IPR036097">
    <property type="entry name" value="HisK_dim/P_sf"/>
</dbReference>
<sequence>MKKKELYFKYIYIIFGIMLLIISIYFPLITKNSWFNIIYRIKEAVTLGDSGHLILASAVMSFLYALQNSIMFLGIIFIMHYIKIRKSYEGIKLLCISIFIASVFYFFSFILNFQQELITTALSFIICLLIYEKLFQETNSFFIVFIMSFQVFFAFQWINIMPLFSPYHIGQTDIPYSIKIAALYLNSAAVLNFTGWAFFLPLIFLAFTTSTLFVSYSKNMRIIKDNYEKQKEIQNMKAKIMQSRINNEMKTLVHDLKTPLVTIRGLSSLLSISKDYDKIQEYCQRIEGSVDKMNEMISCFLYESSKQKIKTEELINYVRAQLPLEDNSIKIDIKIYEGVPDLYVNKIRMARAIMNILENAIIVPCIKPFKHIVFEAKPLNEGVKIIVKDNGIGIDEGEIIKIFEMGYSTNNTSGLGLWFAKKVVEENEGKIEILSTKEEGTTVLIYLPSA</sequence>
<evidence type="ECO:0000256" key="3">
    <source>
        <dbReference type="ARBA" id="ARBA00022553"/>
    </source>
</evidence>
<name>A0A1T4Y230_9CLOT</name>
<dbReference type="SMART" id="SM00387">
    <property type="entry name" value="HATPase_c"/>
    <property type="match status" value="1"/>
</dbReference>
<dbReference type="InterPro" id="IPR005467">
    <property type="entry name" value="His_kinase_dom"/>
</dbReference>
<accession>A0A1T4Y230</accession>
<dbReference type="RefSeq" id="WP_078697245.1">
    <property type="nucleotide sequence ID" value="NZ_FUYH01000019.1"/>
</dbReference>
<dbReference type="Pfam" id="PF02518">
    <property type="entry name" value="HATPase_c"/>
    <property type="match status" value="1"/>
</dbReference>
<evidence type="ECO:0000256" key="1">
    <source>
        <dbReference type="ARBA" id="ARBA00000085"/>
    </source>
</evidence>
<evidence type="ECO:0000313" key="9">
    <source>
        <dbReference type="EMBL" id="SKA95810.1"/>
    </source>
</evidence>
<keyword evidence="3" id="KW-0597">Phosphoprotein</keyword>
<evidence type="ECO:0000256" key="2">
    <source>
        <dbReference type="ARBA" id="ARBA00012438"/>
    </source>
</evidence>
<evidence type="ECO:0000256" key="4">
    <source>
        <dbReference type="ARBA" id="ARBA00022679"/>
    </source>
</evidence>
<proteinExistence type="predicted"/>
<feature type="transmembrane region" description="Helical" evidence="7">
    <location>
        <begin position="53"/>
        <end position="79"/>
    </location>
</feature>
<dbReference type="InterPro" id="IPR050736">
    <property type="entry name" value="Sensor_HK_Regulatory"/>
</dbReference>
<dbReference type="InterPro" id="IPR036890">
    <property type="entry name" value="HATPase_C_sf"/>
</dbReference>
<keyword evidence="7" id="KW-0812">Transmembrane</keyword>
<dbReference type="EC" id="2.7.13.3" evidence="2"/>
<dbReference type="PANTHER" id="PTHR43711:SF1">
    <property type="entry name" value="HISTIDINE KINASE 1"/>
    <property type="match status" value="1"/>
</dbReference>
<protein>
    <recommendedName>
        <fullName evidence="2">histidine kinase</fullName>
        <ecNumber evidence="2">2.7.13.3</ecNumber>
    </recommendedName>
</protein>
<keyword evidence="4" id="KW-0808">Transferase</keyword>
<feature type="transmembrane region" description="Helical" evidence="7">
    <location>
        <begin position="7"/>
        <end position="26"/>
    </location>
</feature>
<organism evidence="9 10">
    <name type="scientific">Caloramator quimbayensis</name>
    <dbReference type="NCBI Taxonomy" id="1147123"/>
    <lineage>
        <taxon>Bacteria</taxon>
        <taxon>Bacillati</taxon>
        <taxon>Bacillota</taxon>
        <taxon>Clostridia</taxon>
        <taxon>Eubacteriales</taxon>
        <taxon>Clostridiaceae</taxon>
        <taxon>Caloramator</taxon>
    </lineage>
</organism>
<dbReference type="SUPFAM" id="SSF47384">
    <property type="entry name" value="Homodimeric domain of signal transducing histidine kinase"/>
    <property type="match status" value="1"/>
</dbReference>
<comment type="catalytic activity">
    <reaction evidence="1">
        <text>ATP + protein L-histidine = ADP + protein N-phospho-L-histidine.</text>
        <dbReference type="EC" id="2.7.13.3"/>
    </reaction>
</comment>
<dbReference type="PANTHER" id="PTHR43711">
    <property type="entry name" value="TWO-COMPONENT HISTIDINE KINASE"/>
    <property type="match status" value="1"/>
</dbReference>
<reference evidence="10" key="1">
    <citation type="submission" date="2017-02" db="EMBL/GenBank/DDBJ databases">
        <authorList>
            <person name="Varghese N."/>
            <person name="Submissions S."/>
        </authorList>
    </citation>
    <scope>NUCLEOTIDE SEQUENCE [LARGE SCALE GENOMIC DNA]</scope>
    <source>
        <strain evidence="10">USBA 833</strain>
    </source>
</reference>
<dbReference type="PRINTS" id="PR00344">
    <property type="entry name" value="BCTRLSENSOR"/>
</dbReference>
<feature type="domain" description="Histidine kinase" evidence="8">
    <location>
        <begin position="251"/>
        <end position="450"/>
    </location>
</feature>
<dbReference type="OrthoDB" id="84942at2"/>
<dbReference type="SUPFAM" id="SSF55874">
    <property type="entry name" value="ATPase domain of HSP90 chaperone/DNA topoisomerase II/histidine kinase"/>
    <property type="match status" value="1"/>
</dbReference>
<keyword evidence="7" id="KW-1133">Transmembrane helix</keyword>
<keyword evidence="10" id="KW-1185">Reference proteome</keyword>
<feature type="transmembrane region" description="Helical" evidence="7">
    <location>
        <begin position="91"/>
        <end position="111"/>
    </location>
</feature>
<evidence type="ECO:0000256" key="5">
    <source>
        <dbReference type="ARBA" id="ARBA00022777"/>
    </source>
</evidence>
<dbReference type="Pfam" id="PF00512">
    <property type="entry name" value="HisKA"/>
    <property type="match status" value="1"/>
</dbReference>
<evidence type="ECO:0000256" key="7">
    <source>
        <dbReference type="SAM" id="Phobius"/>
    </source>
</evidence>
<feature type="transmembrane region" description="Helical" evidence="7">
    <location>
        <begin position="141"/>
        <end position="158"/>
    </location>
</feature>
<evidence type="ECO:0000256" key="6">
    <source>
        <dbReference type="ARBA" id="ARBA00023012"/>
    </source>
</evidence>
<feature type="transmembrane region" description="Helical" evidence="7">
    <location>
        <begin position="117"/>
        <end position="134"/>
    </location>
</feature>
<evidence type="ECO:0000313" key="10">
    <source>
        <dbReference type="Proteomes" id="UP000190105"/>
    </source>
</evidence>
<gene>
    <name evidence="9" type="ORF">SAMN05443428_11941</name>
</gene>
<dbReference type="InterPro" id="IPR003661">
    <property type="entry name" value="HisK_dim/P_dom"/>
</dbReference>
<dbReference type="SMART" id="SM00388">
    <property type="entry name" value="HisKA"/>
    <property type="match status" value="1"/>
</dbReference>
<dbReference type="STRING" id="1147123.SAMN05443428_11941"/>
<dbReference type="InterPro" id="IPR004358">
    <property type="entry name" value="Sig_transdc_His_kin-like_C"/>
</dbReference>
<keyword evidence="5 9" id="KW-0418">Kinase</keyword>
<evidence type="ECO:0000259" key="8">
    <source>
        <dbReference type="PROSITE" id="PS50109"/>
    </source>
</evidence>
<dbReference type="Gene3D" id="3.30.565.10">
    <property type="entry name" value="Histidine kinase-like ATPase, C-terminal domain"/>
    <property type="match status" value="1"/>
</dbReference>
<feature type="transmembrane region" description="Helical" evidence="7">
    <location>
        <begin position="193"/>
        <end position="214"/>
    </location>
</feature>
<dbReference type="Gene3D" id="1.10.287.130">
    <property type="match status" value="1"/>
</dbReference>
<dbReference type="CDD" id="cd00075">
    <property type="entry name" value="HATPase"/>
    <property type="match status" value="1"/>
</dbReference>
<dbReference type="AlphaFoldDB" id="A0A1T4Y230"/>
<dbReference type="CDD" id="cd00082">
    <property type="entry name" value="HisKA"/>
    <property type="match status" value="1"/>
</dbReference>
<dbReference type="Proteomes" id="UP000190105">
    <property type="component" value="Unassembled WGS sequence"/>
</dbReference>
<dbReference type="PROSITE" id="PS50109">
    <property type="entry name" value="HIS_KIN"/>
    <property type="match status" value="1"/>
</dbReference>